<sequence length="122" mass="13209">MSDDESSALFRKASRSAERFDSTRKSERTRLAAVGTFGWMLLSTLEGLLRDQLLLVTGASSIFLAIFALMATSWVWTPVCLGVGLVGIALMRIALVRRWTAGLQWLAAVAALSANSLAFSTL</sequence>
<keyword evidence="2" id="KW-1133">Transmembrane helix</keyword>
<reference evidence="3 4" key="1">
    <citation type="submission" date="2024-10" db="EMBL/GenBank/DDBJ databases">
        <title>The Natural Products Discovery Center: Release of the First 8490 Sequenced Strains for Exploring Actinobacteria Biosynthetic Diversity.</title>
        <authorList>
            <person name="Kalkreuter E."/>
            <person name="Kautsar S.A."/>
            <person name="Yang D."/>
            <person name="Bader C.D."/>
            <person name="Teijaro C.N."/>
            <person name="Fluegel L."/>
            <person name="Davis C.M."/>
            <person name="Simpson J.R."/>
            <person name="Lauterbach L."/>
            <person name="Steele A.D."/>
            <person name="Gui C."/>
            <person name="Meng S."/>
            <person name="Li G."/>
            <person name="Viehrig K."/>
            <person name="Ye F."/>
            <person name="Su P."/>
            <person name="Kiefer A.F."/>
            <person name="Nichols A."/>
            <person name="Cepeda A.J."/>
            <person name="Yan W."/>
            <person name="Fan B."/>
            <person name="Jiang Y."/>
            <person name="Adhikari A."/>
            <person name="Zheng C.-J."/>
            <person name="Schuster L."/>
            <person name="Cowan T.M."/>
            <person name="Smanski M.J."/>
            <person name="Chevrette M.G."/>
            <person name="De Carvalho L.P.S."/>
            <person name="Shen B."/>
        </authorList>
    </citation>
    <scope>NUCLEOTIDE SEQUENCE [LARGE SCALE GENOMIC DNA]</scope>
    <source>
        <strain evidence="3 4">NPDC019626</strain>
    </source>
</reference>
<feature type="region of interest" description="Disordered" evidence="1">
    <location>
        <begin position="1"/>
        <end position="26"/>
    </location>
</feature>
<organism evidence="3 4">
    <name type="scientific">Nocardia beijingensis</name>
    <dbReference type="NCBI Taxonomy" id="95162"/>
    <lineage>
        <taxon>Bacteria</taxon>
        <taxon>Bacillati</taxon>
        <taxon>Actinomycetota</taxon>
        <taxon>Actinomycetes</taxon>
        <taxon>Mycobacteriales</taxon>
        <taxon>Nocardiaceae</taxon>
        <taxon>Nocardia</taxon>
    </lineage>
</organism>
<dbReference type="Proteomes" id="UP001611450">
    <property type="component" value="Unassembled WGS sequence"/>
</dbReference>
<name>A0ABW7WIW8_9NOCA</name>
<comment type="caution">
    <text evidence="3">The sequence shown here is derived from an EMBL/GenBank/DDBJ whole genome shotgun (WGS) entry which is preliminary data.</text>
</comment>
<evidence type="ECO:0000256" key="1">
    <source>
        <dbReference type="SAM" id="MobiDB-lite"/>
    </source>
</evidence>
<dbReference type="RefSeq" id="WP_396948275.1">
    <property type="nucleotide sequence ID" value="NZ_JBIRXV010000004.1"/>
</dbReference>
<keyword evidence="4" id="KW-1185">Reference proteome</keyword>
<gene>
    <name evidence="3" type="ORF">ACH47G_20185</name>
</gene>
<protein>
    <submittedName>
        <fullName evidence="3">Uncharacterized protein</fullName>
    </submittedName>
</protein>
<keyword evidence="2" id="KW-0472">Membrane</keyword>
<feature type="transmembrane region" description="Helical" evidence="2">
    <location>
        <begin position="61"/>
        <end position="90"/>
    </location>
</feature>
<evidence type="ECO:0000313" key="4">
    <source>
        <dbReference type="Proteomes" id="UP001611450"/>
    </source>
</evidence>
<evidence type="ECO:0000313" key="3">
    <source>
        <dbReference type="EMBL" id="MFI2322810.1"/>
    </source>
</evidence>
<feature type="compositionally biased region" description="Basic and acidic residues" evidence="1">
    <location>
        <begin position="15"/>
        <end position="26"/>
    </location>
</feature>
<evidence type="ECO:0000256" key="2">
    <source>
        <dbReference type="SAM" id="Phobius"/>
    </source>
</evidence>
<keyword evidence="2" id="KW-0812">Transmembrane</keyword>
<dbReference type="EMBL" id="JBIRXV010000004">
    <property type="protein sequence ID" value="MFI2322810.1"/>
    <property type="molecule type" value="Genomic_DNA"/>
</dbReference>
<accession>A0ABW7WIW8</accession>
<proteinExistence type="predicted"/>